<dbReference type="EMBL" id="JAFJYH010000050">
    <property type="protein sequence ID" value="KAG4422350.1"/>
    <property type="molecule type" value="Genomic_DNA"/>
</dbReference>
<organism evidence="1 2">
    <name type="scientific">Cadophora malorum</name>
    <dbReference type="NCBI Taxonomy" id="108018"/>
    <lineage>
        <taxon>Eukaryota</taxon>
        <taxon>Fungi</taxon>
        <taxon>Dikarya</taxon>
        <taxon>Ascomycota</taxon>
        <taxon>Pezizomycotina</taxon>
        <taxon>Leotiomycetes</taxon>
        <taxon>Helotiales</taxon>
        <taxon>Ploettnerulaceae</taxon>
        <taxon>Cadophora</taxon>
    </lineage>
</organism>
<sequence>MLPDDLHQHAICLFFQDYIIESCGRCPGYLNFLPELYGRAAESSLLTVAVLAASYANIAQKLDRHDITIKAMSNYRKALRQVSTVLSEKRESTSDMTMTSIMLLGLYECINTTISEAEAMQHTQGLVVLLDLRLAVLGEGPSLLQTVCCQTQRRNFDLRVPPRSIHIKLVNFLDMSQPANQMCLNMQHVSQWVAEVNSVILAGRAHSSYRDLLPGFTVLEKDLCNWNKAALISMSYERLRSEDHATSIKHDNYSGFWTLSIWNKHRATRILLHQLLLELFRAMEEAQKLGDSGLYSINQQELASQAIIQEMAGDILSSAPFALGEMSVPPKSVGGYFLVWSLQTILRCPFTSHKQHHEARAVLERVGRQCGIKCAVMIAKSSQQHDLNQMDGIAMLTNPAAFT</sequence>
<dbReference type="PANTHER" id="PTHR38791:SF12">
    <property type="entry name" value="TRANSCRIPTION FACTOR DOMAIN-CONTAINING PROTEIN-RELATED"/>
    <property type="match status" value="1"/>
</dbReference>
<dbReference type="InterPro" id="IPR053175">
    <property type="entry name" value="DHMBA_Reg_Transcription_Factor"/>
</dbReference>
<keyword evidence="2" id="KW-1185">Reference proteome</keyword>
<gene>
    <name evidence="1" type="ORF">IFR04_004502</name>
</gene>
<proteinExistence type="predicted"/>
<reference evidence="1" key="1">
    <citation type="submission" date="2021-02" db="EMBL/GenBank/DDBJ databases">
        <title>Genome sequence Cadophora malorum strain M34.</title>
        <authorList>
            <person name="Stefanovic E."/>
            <person name="Vu D."/>
            <person name="Scully C."/>
            <person name="Dijksterhuis J."/>
            <person name="Roader J."/>
            <person name="Houbraken J."/>
        </authorList>
    </citation>
    <scope>NUCLEOTIDE SEQUENCE</scope>
    <source>
        <strain evidence="1">M34</strain>
    </source>
</reference>
<evidence type="ECO:0000313" key="2">
    <source>
        <dbReference type="Proteomes" id="UP000664132"/>
    </source>
</evidence>
<dbReference type="OrthoDB" id="4491390at2759"/>
<protein>
    <submittedName>
        <fullName evidence="1">Uncharacterized protein</fullName>
    </submittedName>
</protein>
<accession>A0A8H7WCL4</accession>
<comment type="caution">
    <text evidence="1">The sequence shown here is derived from an EMBL/GenBank/DDBJ whole genome shotgun (WGS) entry which is preliminary data.</text>
</comment>
<dbReference type="Proteomes" id="UP000664132">
    <property type="component" value="Unassembled WGS sequence"/>
</dbReference>
<evidence type="ECO:0000313" key="1">
    <source>
        <dbReference type="EMBL" id="KAG4422350.1"/>
    </source>
</evidence>
<dbReference type="PANTHER" id="PTHR38791">
    <property type="entry name" value="ZN(II)2CYS6 TRANSCRIPTION FACTOR (EUROFUNG)-RELATED-RELATED"/>
    <property type="match status" value="1"/>
</dbReference>
<name>A0A8H7WCL4_9HELO</name>
<dbReference type="AlphaFoldDB" id="A0A8H7WCL4"/>